<gene>
    <name evidence="2" type="ORF">HJC23_010060</name>
</gene>
<sequence length="489" mass="55252">MSRRITLKTQSQLLVLLAIFLSLQSFWISSKISTSPGLPSFSHQHPQRNPSVIGLGVSSYPLQDGSILPDGTVTFTPEEFQAGRLDKYVNLPNHVVDPTMDAHVHHCMMQPVPEPTEILMQKAPDPPGVNAIVGLASYPKFMDGWRKLVGSLRINGYDGHIIVGVNKDIPLGEREYLDKMGVTYYAVETANCSSSILNQDEDTSNTVRSVCSRGLEDLKLEWGRYEMARRWLNACQTCTGWSMVIDTRDIFFQRDPFASLGRAEDATHNLLFVEEIASYTNTLPKAPHRAVNIGQSMRYKHHVEPCYGKANVKAYELIHRPMLCSGTVIGTREGIHRFLSVLVEEFRQNNAKGPMCRSPVTTDQWTMNYLYYKGKFGFVQQTKTLPWGTGPVLTVGKPCVNSQLKDGLSQIDMMQFGSDDLILNPHEPDGSLARVAPALHQWDRCRGWMKPWFDKHEDLFMRSKSPSEEPFMPWVESSSRNKVSRERIS</sequence>
<dbReference type="EMBL" id="JABMIG020000078">
    <property type="protein sequence ID" value="KAL3794632.1"/>
    <property type="molecule type" value="Genomic_DNA"/>
</dbReference>
<dbReference type="AlphaFoldDB" id="A0ABD3Q3S5"/>
<name>A0ABD3Q3S5_9STRA</name>
<evidence type="ECO:0000256" key="1">
    <source>
        <dbReference type="SAM" id="MobiDB-lite"/>
    </source>
</evidence>
<proteinExistence type="predicted"/>
<evidence type="ECO:0000313" key="3">
    <source>
        <dbReference type="Proteomes" id="UP001516023"/>
    </source>
</evidence>
<reference evidence="2 3" key="1">
    <citation type="journal article" date="2020" name="G3 (Bethesda)">
        <title>Improved Reference Genome for Cyclotella cryptica CCMP332, a Model for Cell Wall Morphogenesis, Salinity Adaptation, and Lipid Production in Diatoms (Bacillariophyta).</title>
        <authorList>
            <person name="Roberts W.R."/>
            <person name="Downey K.M."/>
            <person name="Ruck E.C."/>
            <person name="Traller J.C."/>
            <person name="Alverson A.J."/>
        </authorList>
    </citation>
    <scope>NUCLEOTIDE SEQUENCE [LARGE SCALE GENOMIC DNA]</scope>
    <source>
        <strain evidence="2 3">CCMP332</strain>
    </source>
</reference>
<organism evidence="2 3">
    <name type="scientific">Cyclotella cryptica</name>
    <dbReference type="NCBI Taxonomy" id="29204"/>
    <lineage>
        <taxon>Eukaryota</taxon>
        <taxon>Sar</taxon>
        <taxon>Stramenopiles</taxon>
        <taxon>Ochrophyta</taxon>
        <taxon>Bacillariophyta</taxon>
        <taxon>Coscinodiscophyceae</taxon>
        <taxon>Thalassiosirophycidae</taxon>
        <taxon>Stephanodiscales</taxon>
        <taxon>Stephanodiscaceae</taxon>
        <taxon>Cyclotella</taxon>
    </lineage>
</organism>
<dbReference type="Proteomes" id="UP001516023">
    <property type="component" value="Unassembled WGS sequence"/>
</dbReference>
<accession>A0ABD3Q3S5</accession>
<protein>
    <submittedName>
        <fullName evidence="2">Uncharacterized protein</fullName>
    </submittedName>
</protein>
<keyword evidence="3" id="KW-1185">Reference proteome</keyword>
<evidence type="ECO:0000313" key="2">
    <source>
        <dbReference type="EMBL" id="KAL3794632.1"/>
    </source>
</evidence>
<feature type="region of interest" description="Disordered" evidence="1">
    <location>
        <begin position="465"/>
        <end position="489"/>
    </location>
</feature>
<comment type="caution">
    <text evidence="2">The sequence shown here is derived from an EMBL/GenBank/DDBJ whole genome shotgun (WGS) entry which is preliminary data.</text>
</comment>